<evidence type="ECO:0000313" key="2">
    <source>
        <dbReference type="Proteomes" id="UP000824259"/>
    </source>
</evidence>
<gene>
    <name evidence="1" type="ORF">H9779_00460</name>
</gene>
<organism evidence="1 2">
    <name type="scientific">Candidatus Alistipes avicola</name>
    <dbReference type="NCBI Taxonomy" id="2838432"/>
    <lineage>
        <taxon>Bacteria</taxon>
        <taxon>Pseudomonadati</taxon>
        <taxon>Bacteroidota</taxon>
        <taxon>Bacteroidia</taxon>
        <taxon>Bacteroidales</taxon>
        <taxon>Rikenellaceae</taxon>
        <taxon>Alistipes</taxon>
    </lineage>
</organism>
<reference evidence="1" key="1">
    <citation type="journal article" date="2021" name="PeerJ">
        <title>Extensive microbial diversity within the chicken gut microbiome revealed by metagenomics and culture.</title>
        <authorList>
            <person name="Gilroy R."/>
            <person name="Ravi A."/>
            <person name="Getino M."/>
            <person name="Pursley I."/>
            <person name="Horton D.L."/>
            <person name="Alikhan N.F."/>
            <person name="Baker D."/>
            <person name="Gharbi K."/>
            <person name="Hall N."/>
            <person name="Watson M."/>
            <person name="Adriaenssens E.M."/>
            <person name="Foster-Nyarko E."/>
            <person name="Jarju S."/>
            <person name="Secka A."/>
            <person name="Antonio M."/>
            <person name="Oren A."/>
            <person name="Chaudhuri R.R."/>
            <person name="La Ragione R."/>
            <person name="Hildebrand F."/>
            <person name="Pallen M.J."/>
        </authorList>
    </citation>
    <scope>NUCLEOTIDE SEQUENCE</scope>
    <source>
        <strain evidence="1">CHK169-11906</strain>
    </source>
</reference>
<name>A0A9D2L324_9BACT</name>
<protein>
    <submittedName>
        <fullName evidence="1">Uncharacterized protein</fullName>
    </submittedName>
</protein>
<sequence length="643" mass="72976">MKLIETQDNSVSFSIEFDDADRLAYLISDEAIADASAIFANGEVIASLEGTSVDRIISRLDANRSYTLYAAASAVNDVEQTVYSAVESLTFQTKELRDIITVTDMTNHSYKFVIDVEDGVSYKYTHLPKIFLEQLYEVSDDVTEEEKERGRMWYLSHYGIKASGRQEISVVDNESYIDYDGSEYVYEIYANTEYVIMVVFYDDSGEVFTEPVYMEEIKLPETGESTAQIACSVVGESTATEVWTLCEPDENILYYKQLVMLKEKYDEYISTNGLDAMKYMLGNDDRSTRCVGRSEDHWTGLTPDTEYIMCILGIDKDHNQLWIDDFTFRTVLPEEEGSIEMTGAVGDPAGYGDNWNSVNFTIKSKEIVTPSWYYFGQTSVVERLLARSMTYQEIAEQNGVPIIPIFVNQINSEAGWKVSKTEVRPNVSYTMFVALTHANGDVLVKRVDVTTESIPQPTRSESPLFTELLGEWSATCTADVAGEEVQLTFDVSITDGGEFVDQCRPYNRLMCLGFAGIEYRSPEDLRNDTTDDSYWQDVPEDIFYDFGPKWFLEIDPEGNVTLPTDNTVPYLMNYDINAIFAKFAVFGAYLTSKPCPVEVSDDRNTITVKPYFDEYMQQNFYLCMAEDVTATVVLKSDMVLTRK</sequence>
<proteinExistence type="predicted"/>
<accession>A0A9D2L324</accession>
<dbReference type="Proteomes" id="UP000824259">
    <property type="component" value="Unassembled WGS sequence"/>
</dbReference>
<dbReference type="AlphaFoldDB" id="A0A9D2L324"/>
<comment type="caution">
    <text evidence="1">The sequence shown here is derived from an EMBL/GenBank/DDBJ whole genome shotgun (WGS) entry which is preliminary data.</text>
</comment>
<dbReference type="EMBL" id="DWYR01000002">
    <property type="protein sequence ID" value="HJA98063.1"/>
    <property type="molecule type" value="Genomic_DNA"/>
</dbReference>
<evidence type="ECO:0000313" key="1">
    <source>
        <dbReference type="EMBL" id="HJA98063.1"/>
    </source>
</evidence>
<reference evidence="1" key="2">
    <citation type="submission" date="2021-04" db="EMBL/GenBank/DDBJ databases">
        <authorList>
            <person name="Gilroy R."/>
        </authorList>
    </citation>
    <scope>NUCLEOTIDE SEQUENCE</scope>
    <source>
        <strain evidence="1">CHK169-11906</strain>
    </source>
</reference>